<comment type="caution">
    <text evidence="6">Lacks conserved residue(s) required for the propagation of feature annotation.</text>
</comment>
<evidence type="ECO:0000256" key="4">
    <source>
        <dbReference type="ARBA" id="ARBA00023002"/>
    </source>
</evidence>
<feature type="binding site" evidence="6">
    <location>
        <begin position="84"/>
        <end position="85"/>
    </location>
    <ligand>
        <name>FMN</name>
        <dbReference type="ChEBI" id="CHEBI:58210"/>
    </ligand>
</feature>
<feature type="binding site" evidence="6">
    <location>
        <position position="131"/>
    </location>
    <ligand>
        <name>substrate</name>
    </ligand>
</feature>
<dbReference type="InterPro" id="IPR012349">
    <property type="entry name" value="Split_barrel_FMN-bd"/>
</dbReference>
<dbReference type="PIRSF" id="PIRSF000190">
    <property type="entry name" value="Pyd_amn-ph_oxd"/>
    <property type="match status" value="1"/>
</dbReference>
<keyword evidence="4 6" id="KW-0560">Oxidoreductase</keyword>
<feature type="binding site" evidence="6">
    <location>
        <begin position="199"/>
        <end position="201"/>
    </location>
    <ligand>
        <name>substrate</name>
    </ligand>
</feature>
<feature type="binding site" evidence="6">
    <location>
        <position position="135"/>
    </location>
    <ligand>
        <name>substrate</name>
    </ligand>
</feature>
<dbReference type="Proteomes" id="UP001218579">
    <property type="component" value="Unassembled WGS sequence"/>
</dbReference>
<keyword evidence="10" id="KW-1185">Reference proteome</keyword>
<evidence type="ECO:0000256" key="1">
    <source>
        <dbReference type="ARBA" id="ARBA00007301"/>
    </source>
</evidence>
<feature type="binding site" evidence="6">
    <location>
        <begin position="148"/>
        <end position="149"/>
    </location>
    <ligand>
        <name>FMN</name>
        <dbReference type="ChEBI" id="CHEBI:58210"/>
    </ligand>
</feature>
<comment type="cofactor">
    <cofactor evidence="6">
        <name>FMN</name>
        <dbReference type="ChEBI" id="CHEBI:58210"/>
    </cofactor>
    <text evidence="6">Binds 1 FMN per subunit.</text>
</comment>
<comment type="caution">
    <text evidence="9">The sequence shown here is derived from an EMBL/GenBank/DDBJ whole genome shotgun (WGS) entry which is preliminary data.</text>
</comment>
<dbReference type="SUPFAM" id="SSF50475">
    <property type="entry name" value="FMN-binding split barrel"/>
    <property type="match status" value="1"/>
</dbReference>
<dbReference type="PANTHER" id="PTHR10851:SF0">
    <property type="entry name" value="PYRIDOXINE-5'-PHOSPHATE OXIDASE"/>
    <property type="match status" value="1"/>
</dbReference>
<dbReference type="NCBIfam" id="TIGR00558">
    <property type="entry name" value="pdxH"/>
    <property type="match status" value="1"/>
</dbReference>
<organism evidence="9 10">
    <name type="scientific">Asticcacaulis machinosus</name>
    <dbReference type="NCBI Taxonomy" id="2984211"/>
    <lineage>
        <taxon>Bacteria</taxon>
        <taxon>Pseudomonadati</taxon>
        <taxon>Pseudomonadota</taxon>
        <taxon>Alphaproteobacteria</taxon>
        <taxon>Caulobacterales</taxon>
        <taxon>Caulobacteraceae</taxon>
        <taxon>Asticcacaulis</taxon>
    </lineage>
</organism>
<feature type="domain" description="Pyridoxine 5'-phosphate oxidase dimerisation C-terminal" evidence="8">
    <location>
        <begin position="180"/>
        <end position="222"/>
    </location>
</feature>
<dbReference type="EC" id="1.4.3.5" evidence="6"/>
<dbReference type="PROSITE" id="PS01064">
    <property type="entry name" value="PYRIDOX_OXIDASE"/>
    <property type="match status" value="1"/>
</dbReference>
<proteinExistence type="inferred from homology"/>
<protein>
    <recommendedName>
        <fullName evidence="6">Pyridoxine/pyridoxamine 5'-phosphate oxidase</fullName>
        <ecNumber evidence="6">1.4.3.5</ecNumber>
    </recommendedName>
    <alternativeName>
        <fullName evidence="6">PNP/PMP oxidase</fullName>
        <shortName evidence="6">PNPOx</shortName>
    </alternativeName>
    <alternativeName>
        <fullName evidence="6">Pyridoxal 5'-phosphate synthase</fullName>
    </alternativeName>
</protein>
<keyword evidence="3 6" id="KW-0288">FMN</keyword>
<comment type="pathway">
    <text evidence="6">Cofactor metabolism; pyridoxal 5'-phosphate salvage; pyridoxal 5'-phosphate from pyridoxine 5'-phosphate: step 1/1.</text>
</comment>
<keyword evidence="2 6" id="KW-0285">Flavoprotein</keyword>
<dbReference type="InterPro" id="IPR000659">
    <property type="entry name" value="Pyridox_Oxase"/>
</dbReference>
<feature type="binding site" evidence="6">
    <location>
        <position position="193"/>
    </location>
    <ligand>
        <name>FMN</name>
        <dbReference type="ChEBI" id="CHEBI:58210"/>
    </ligand>
</feature>
<dbReference type="InterPro" id="IPR019740">
    <property type="entry name" value="Pyridox_Oxase_CS"/>
</dbReference>
<evidence type="ECO:0000256" key="3">
    <source>
        <dbReference type="ARBA" id="ARBA00022643"/>
    </source>
</evidence>
<dbReference type="InterPro" id="IPR019576">
    <property type="entry name" value="Pyridoxamine_oxidase_dimer_C"/>
</dbReference>
<feature type="binding site" evidence="6">
    <location>
        <position position="91"/>
    </location>
    <ligand>
        <name>FMN</name>
        <dbReference type="ChEBI" id="CHEBI:58210"/>
    </ligand>
</feature>
<feature type="binding site" evidence="6">
    <location>
        <begin position="69"/>
        <end position="74"/>
    </location>
    <ligand>
        <name>FMN</name>
        <dbReference type="ChEBI" id="CHEBI:58210"/>
    </ligand>
</feature>
<comment type="pathway">
    <text evidence="6">Cofactor metabolism; pyridoxal 5'-phosphate salvage; pyridoxal 5'-phosphate from pyridoxamine 5'-phosphate: step 1/1.</text>
</comment>
<evidence type="ECO:0000256" key="5">
    <source>
        <dbReference type="ARBA" id="ARBA00023096"/>
    </source>
</evidence>
<dbReference type="RefSeq" id="WP_272743243.1">
    <property type="nucleotide sequence ID" value="NZ_JAQQKV010000001.1"/>
</dbReference>
<dbReference type="GO" id="GO:0004733">
    <property type="term" value="F:pyridoxamine phosphate oxidase activity"/>
    <property type="evidence" value="ECO:0007669"/>
    <property type="project" value="UniProtKB-EC"/>
</dbReference>
<sequence>MASDLIPHSPTEDEYKAAHEANAAEIDLNVAEPFDLFAGWLKEAGKKELNDPNAVAVATVDEDGLPDVRMVLLKDFDAQGFVFYTNTHSNKGQQLDQAGKAALLFHWKTLRRQVRIRGEVTRVSDAEADAYFHSRTRNSQIGAWASDQSRPLPDRFALEKKVAEMALKFGIGPIPRPPHWTGYRIVPLSIEFWRDKPFRLHDRVLFQRRSVTDSWDKVRLFP</sequence>
<gene>
    <name evidence="6 9" type="primary">pdxH</name>
    <name evidence="9" type="ORF">PQU98_02245</name>
</gene>
<dbReference type="EMBL" id="JAQQKV010000001">
    <property type="protein sequence ID" value="MDC7674933.1"/>
    <property type="molecule type" value="Genomic_DNA"/>
</dbReference>
<feature type="domain" description="Pyridoxamine 5'-phosphate oxidase N-terminal" evidence="7">
    <location>
        <begin position="42"/>
        <end position="166"/>
    </location>
</feature>
<dbReference type="Pfam" id="PF01243">
    <property type="entry name" value="PNPOx_N"/>
    <property type="match status" value="1"/>
</dbReference>
<name>A0ABT5HFZ7_9CAUL</name>
<feature type="binding site" evidence="6">
    <location>
        <position position="74"/>
    </location>
    <ligand>
        <name>substrate</name>
    </ligand>
</feature>
<dbReference type="InterPro" id="IPR011576">
    <property type="entry name" value="Pyridox_Oxase_N"/>
</dbReference>
<reference evidence="9 10" key="1">
    <citation type="submission" date="2023-01" db="EMBL/GenBank/DDBJ databases">
        <title>Novel species of the genus Asticcacaulis isolated from rivers.</title>
        <authorList>
            <person name="Lu H."/>
        </authorList>
    </citation>
    <scope>NUCLEOTIDE SEQUENCE [LARGE SCALE GENOMIC DNA]</scope>
    <source>
        <strain evidence="9 10">LKC15W</strain>
    </source>
</reference>
<comment type="catalytic activity">
    <reaction evidence="6">
        <text>pyridoxamine 5'-phosphate + O2 + H2O = pyridoxal 5'-phosphate + H2O2 + NH4(+)</text>
        <dbReference type="Rhea" id="RHEA:15817"/>
        <dbReference type="ChEBI" id="CHEBI:15377"/>
        <dbReference type="ChEBI" id="CHEBI:15379"/>
        <dbReference type="ChEBI" id="CHEBI:16240"/>
        <dbReference type="ChEBI" id="CHEBI:28938"/>
        <dbReference type="ChEBI" id="CHEBI:58451"/>
        <dbReference type="ChEBI" id="CHEBI:597326"/>
        <dbReference type="EC" id="1.4.3.5"/>
    </reaction>
</comment>
<evidence type="ECO:0000256" key="2">
    <source>
        <dbReference type="ARBA" id="ARBA00022630"/>
    </source>
</evidence>
<evidence type="ECO:0000259" key="7">
    <source>
        <dbReference type="Pfam" id="PF01243"/>
    </source>
</evidence>
<evidence type="ECO:0000313" key="9">
    <source>
        <dbReference type="EMBL" id="MDC7674933.1"/>
    </source>
</evidence>
<feature type="binding site" evidence="6">
    <location>
        <position position="113"/>
    </location>
    <ligand>
        <name>FMN</name>
        <dbReference type="ChEBI" id="CHEBI:58210"/>
    </ligand>
</feature>
<dbReference type="Pfam" id="PF10590">
    <property type="entry name" value="PNP_phzG_C"/>
    <property type="match status" value="1"/>
</dbReference>
<keyword evidence="5 6" id="KW-0664">Pyridoxine biosynthesis</keyword>
<evidence type="ECO:0000259" key="8">
    <source>
        <dbReference type="Pfam" id="PF10590"/>
    </source>
</evidence>
<dbReference type="Gene3D" id="2.30.110.10">
    <property type="entry name" value="Electron Transport, Fmn-binding Protein, Chain A"/>
    <property type="match status" value="1"/>
</dbReference>
<evidence type="ECO:0000313" key="10">
    <source>
        <dbReference type="Proteomes" id="UP001218579"/>
    </source>
</evidence>
<dbReference type="NCBIfam" id="NF004231">
    <property type="entry name" value="PRK05679.1"/>
    <property type="match status" value="1"/>
</dbReference>
<comment type="function">
    <text evidence="6">Catalyzes the oxidation of either pyridoxine 5'-phosphate (PNP) or pyridoxamine 5'-phosphate (PMP) into pyridoxal 5'-phosphate (PLP).</text>
</comment>
<comment type="similarity">
    <text evidence="1 6">Belongs to the pyridoxamine 5'-phosphate oxidase family.</text>
</comment>
<dbReference type="HAMAP" id="MF_01629">
    <property type="entry name" value="PdxH"/>
    <property type="match status" value="1"/>
</dbReference>
<feature type="binding site" evidence="6">
    <location>
        <position position="139"/>
    </location>
    <ligand>
        <name>substrate</name>
    </ligand>
</feature>
<feature type="binding site" evidence="6">
    <location>
        <position position="203"/>
    </location>
    <ligand>
        <name>FMN</name>
        <dbReference type="ChEBI" id="CHEBI:58210"/>
    </ligand>
</feature>
<comment type="catalytic activity">
    <reaction evidence="6">
        <text>pyridoxine 5'-phosphate + O2 = pyridoxal 5'-phosphate + H2O2</text>
        <dbReference type="Rhea" id="RHEA:15149"/>
        <dbReference type="ChEBI" id="CHEBI:15379"/>
        <dbReference type="ChEBI" id="CHEBI:16240"/>
        <dbReference type="ChEBI" id="CHEBI:58589"/>
        <dbReference type="ChEBI" id="CHEBI:597326"/>
        <dbReference type="EC" id="1.4.3.5"/>
    </reaction>
</comment>
<dbReference type="PANTHER" id="PTHR10851">
    <property type="entry name" value="PYRIDOXINE-5-PHOSPHATE OXIDASE"/>
    <property type="match status" value="1"/>
</dbReference>
<comment type="subunit">
    <text evidence="6">Homodimer.</text>
</comment>
<evidence type="ECO:0000256" key="6">
    <source>
        <dbReference type="HAMAP-Rule" id="MF_01629"/>
    </source>
</evidence>
<accession>A0ABT5HFZ7</accession>